<sequence length="161" mass="18688">METEHESEGFGGTFENLEFYEEETNFVDHILMIMKQFKILNTKLNSILQSQADLRVGNSVTSIKVDGMLKMVEGRLSSKVSRMIKDSESHLLEKIDLCDQNNDMRVNAQKSTFEGDLKELKSVAKERYILFIQDVKKLKEDVNYKLQEVRGYGERDCKCTY</sequence>
<evidence type="ECO:0000313" key="1">
    <source>
        <dbReference type="EMBL" id="CAI9282491.1"/>
    </source>
</evidence>
<gene>
    <name evidence="1" type="ORF">LSALG_LOCUS22127</name>
</gene>
<evidence type="ECO:0000313" key="2">
    <source>
        <dbReference type="Proteomes" id="UP001177003"/>
    </source>
</evidence>
<dbReference type="AlphaFoldDB" id="A0AA36E4A7"/>
<dbReference type="EMBL" id="OX465080">
    <property type="protein sequence ID" value="CAI9282491.1"/>
    <property type="molecule type" value="Genomic_DNA"/>
</dbReference>
<accession>A0AA36E4A7</accession>
<keyword evidence="2" id="KW-1185">Reference proteome</keyword>
<organism evidence="1 2">
    <name type="scientific">Lactuca saligna</name>
    <name type="common">Willowleaf lettuce</name>
    <dbReference type="NCBI Taxonomy" id="75948"/>
    <lineage>
        <taxon>Eukaryota</taxon>
        <taxon>Viridiplantae</taxon>
        <taxon>Streptophyta</taxon>
        <taxon>Embryophyta</taxon>
        <taxon>Tracheophyta</taxon>
        <taxon>Spermatophyta</taxon>
        <taxon>Magnoliopsida</taxon>
        <taxon>eudicotyledons</taxon>
        <taxon>Gunneridae</taxon>
        <taxon>Pentapetalae</taxon>
        <taxon>asterids</taxon>
        <taxon>campanulids</taxon>
        <taxon>Asterales</taxon>
        <taxon>Asteraceae</taxon>
        <taxon>Cichorioideae</taxon>
        <taxon>Cichorieae</taxon>
        <taxon>Lactucinae</taxon>
        <taxon>Lactuca</taxon>
    </lineage>
</organism>
<name>A0AA36E4A7_LACSI</name>
<dbReference type="Proteomes" id="UP001177003">
    <property type="component" value="Chromosome 4"/>
</dbReference>
<protein>
    <submittedName>
        <fullName evidence="1">Uncharacterized protein</fullName>
    </submittedName>
</protein>
<proteinExistence type="predicted"/>
<reference evidence="1" key="1">
    <citation type="submission" date="2023-04" db="EMBL/GenBank/DDBJ databases">
        <authorList>
            <person name="Vijverberg K."/>
            <person name="Xiong W."/>
            <person name="Schranz E."/>
        </authorList>
    </citation>
    <scope>NUCLEOTIDE SEQUENCE</scope>
</reference>